<keyword evidence="4" id="KW-0041">Annexin</keyword>
<accession>A0ABY7FFX0</accession>
<gene>
    <name evidence="6" type="ORF">MAR_002330</name>
</gene>
<keyword evidence="7" id="KW-1185">Reference proteome</keyword>
<comment type="similarity">
    <text evidence="1">Belongs to the annexin family.</text>
</comment>
<dbReference type="PROSITE" id="PS51897">
    <property type="entry name" value="ANNEXIN_2"/>
    <property type="match status" value="2"/>
</dbReference>
<keyword evidence="3" id="KW-0106">Calcium</keyword>
<name>A0ABY7FFX0_MYAAR</name>
<dbReference type="InterPro" id="IPR037104">
    <property type="entry name" value="Annexin_sf"/>
</dbReference>
<dbReference type="PRINTS" id="PR00196">
    <property type="entry name" value="ANNEXIN"/>
</dbReference>
<evidence type="ECO:0000256" key="1">
    <source>
        <dbReference type="ARBA" id="ARBA00007831"/>
    </source>
</evidence>
<keyword evidence="2" id="KW-0677">Repeat</keyword>
<evidence type="ECO:0000256" key="3">
    <source>
        <dbReference type="ARBA" id="ARBA00022837"/>
    </source>
</evidence>
<reference evidence="6" key="1">
    <citation type="submission" date="2022-11" db="EMBL/GenBank/DDBJ databases">
        <title>Centuries of genome instability and evolution in soft-shell clam transmissible cancer (bioRxiv).</title>
        <authorList>
            <person name="Hart S.F.M."/>
            <person name="Yonemitsu M.A."/>
            <person name="Giersch R.M."/>
            <person name="Beal B.F."/>
            <person name="Arriagada G."/>
            <person name="Davis B.W."/>
            <person name="Ostrander E.A."/>
            <person name="Goff S.P."/>
            <person name="Metzger M.J."/>
        </authorList>
    </citation>
    <scope>NUCLEOTIDE SEQUENCE</scope>
    <source>
        <strain evidence="6">MELC-2E11</strain>
        <tissue evidence="6">Siphon/mantle</tissue>
    </source>
</reference>
<dbReference type="PANTHER" id="PTHR10502:SF239">
    <property type="entry name" value="ANNEXIN A7"/>
    <property type="match status" value="1"/>
</dbReference>
<evidence type="ECO:0000313" key="6">
    <source>
        <dbReference type="EMBL" id="WAR20492.1"/>
    </source>
</evidence>
<dbReference type="InterPro" id="IPR001464">
    <property type="entry name" value="Annexin"/>
</dbReference>
<dbReference type="Proteomes" id="UP001164746">
    <property type="component" value="Chromosome 11"/>
</dbReference>
<dbReference type="PANTHER" id="PTHR10502">
    <property type="entry name" value="ANNEXIN"/>
    <property type="match status" value="1"/>
</dbReference>
<proteinExistence type="inferred from homology"/>
<evidence type="ECO:0000256" key="2">
    <source>
        <dbReference type="ARBA" id="ARBA00022737"/>
    </source>
</evidence>
<evidence type="ECO:0000256" key="5">
    <source>
        <dbReference type="ARBA" id="ARBA00023302"/>
    </source>
</evidence>
<dbReference type="SUPFAM" id="SSF47874">
    <property type="entry name" value="Annexin"/>
    <property type="match status" value="1"/>
</dbReference>
<dbReference type="Pfam" id="PF00191">
    <property type="entry name" value="Annexin"/>
    <property type="match status" value="1"/>
</dbReference>
<sequence length="128" mass="14475">MLVQLLACERDQRDTVDMEVVKQDVHRLYKEGQISIDPNDDLFNKILVKKGRVHVRATFEEYKKVTGADIYHAIKGALTGDAETVCLKLAKAIEDPIQYYTDALHHCFKGLGTNDGELIRIVVSRSES</sequence>
<dbReference type="SMART" id="SM00335">
    <property type="entry name" value="ANX"/>
    <property type="match status" value="1"/>
</dbReference>
<protein>
    <submittedName>
        <fullName evidence="6">ANXA6-like protein</fullName>
    </submittedName>
</protein>
<organism evidence="6 7">
    <name type="scientific">Mya arenaria</name>
    <name type="common">Soft-shell clam</name>
    <dbReference type="NCBI Taxonomy" id="6604"/>
    <lineage>
        <taxon>Eukaryota</taxon>
        <taxon>Metazoa</taxon>
        <taxon>Spiralia</taxon>
        <taxon>Lophotrochozoa</taxon>
        <taxon>Mollusca</taxon>
        <taxon>Bivalvia</taxon>
        <taxon>Autobranchia</taxon>
        <taxon>Heteroconchia</taxon>
        <taxon>Euheterodonta</taxon>
        <taxon>Imparidentia</taxon>
        <taxon>Neoheterodontei</taxon>
        <taxon>Myida</taxon>
        <taxon>Myoidea</taxon>
        <taxon>Myidae</taxon>
        <taxon>Mya</taxon>
    </lineage>
</organism>
<dbReference type="Gene3D" id="1.10.220.10">
    <property type="entry name" value="Annexin"/>
    <property type="match status" value="2"/>
</dbReference>
<dbReference type="EMBL" id="CP111022">
    <property type="protein sequence ID" value="WAR20492.1"/>
    <property type="molecule type" value="Genomic_DNA"/>
</dbReference>
<dbReference type="InterPro" id="IPR018502">
    <property type="entry name" value="Annexin_repeat"/>
</dbReference>
<keyword evidence="5" id="KW-0111">Calcium/phospholipid-binding</keyword>
<evidence type="ECO:0000313" key="7">
    <source>
        <dbReference type="Proteomes" id="UP001164746"/>
    </source>
</evidence>
<evidence type="ECO:0000256" key="4">
    <source>
        <dbReference type="ARBA" id="ARBA00023216"/>
    </source>
</evidence>